<protein>
    <submittedName>
        <fullName evidence="7">T9SS type A sorting domain-containing protein</fullName>
    </submittedName>
</protein>
<evidence type="ECO:0000256" key="4">
    <source>
        <dbReference type="SAM" id="SignalP"/>
    </source>
</evidence>
<sequence length="814" mass="90823">MIKNYLLLLTLCIFSSVNSQIISFTDANFKTKLLQANANNTTAKNLSSNYFTIDSNSNGEIETDEALNVTYLDLKNFNITSLDELKNFTNLKQLDCSTNNLNSLDLTGLNKLERLNCSFNSISLLNLSDLNKISSLVCHNNKLTSLNLLNLTSLAIFEGNNNNLSSLDLSNSLILQELVCYKNELTELKLPNSVYLWFLKCAENLLTTLDIAKLDGLRYFDFWNNKIETIDFSNSKKLTDCYGGINPLTSVDLSNSELLKALWIGHTAIKTLDISNLKNLKDVNISDCPNLEFLNIKNGTTKNFDFLESALTSLGYNGQNLSNCPNLQYICDEESNLTFVTEKIASYQYTNCLVGNYCSFEPGGVSYTFQGKNQIDIDNNGCDAADIGIPYLNFSILNGSKRENFSADANGAYSFKLLEGSYKIVPVIENENYFTISPASVDIVFPAQISPLNQDFCIVPNGLHNDLEVNILPIEDARPGFDVKYKIIFKNKGTVTQSGKINLVFDGSVLDLIATSLPISNQTPNNLIWDFSNLKPYESKEIAITFNVNAPTETPAVNIDDVLKYNVALILSETDETPLDNTFEFNQKVVGSYDPNDKTCLEGNVIKPELIGQYVHYMIRFENTGNYPAENIVVKDLIDLSKFDISTLVPTSSSHSFATKISDGNKVEFIFENINLPYDDANNDGYIAFKIKTLPTLKVGDSFTNEANIYFDYNFPILTNNATSTFKTLSVQDFQFSDYLGIHPNPVKGILNVDSKNEIEKQAMYVYDILGQLIIAVPDATNTSKIDVSKLKTGNYILKVKTNKGISNIKFIKK</sequence>
<evidence type="ECO:0000313" key="8">
    <source>
        <dbReference type="Proteomes" id="UP001595935"/>
    </source>
</evidence>
<dbReference type="InterPro" id="IPR032675">
    <property type="entry name" value="LRR_dom_sf"/>
</dbReference>
<dbReference type="PANTHER" id="PTHR47566">
    <property type="match status" value="1"/>
</dbReference>
<evidence type="ECO:0000256" key="2">
    <source>
        <dbReference type="ARBA" id="ARBA00022729"/>
    </source>
</evidence>
<organism evidence="7 8">
    <name type="scientific">Flavobacterium branchiicola</name>
    <dbReference type="NCBI Taxonomy" id="1114875"/>
    <lineage>
        <taxon>Bacteria</taxon>
        <taxon>Pseudomonadati</taxon>
        <taxon>Bacteroidota</taxon>
        <taxon>Flavobacteriia</taxon>
        <taxon>Flavobacteriales</taxon>
        <taxon>Flavobacteriaceae</taxon>
        <taxon>Flavobacterium</taxon>
    </lineage>
</organism>
<dbReference type="InterPro" id="IPR026444">
    <property type="entry name" value="Secre_tail"/>
</dbReference>
<feature type="domain" description="DUF7619" evidence="6">
    <location>
        <begin position="594"/>
        <end position="725"/>
    </location>
</feature>
<feature type="domain" description="Secretion system C-terminal sorting" evidence="5">
    <location>
        <begin position="742"/>
        <end position="807"/>
    </location>
</feature>
<dbReference type="EMBL" id="JBHSGV010000003">
    <property type="protein sequence ID" value="MFC4747705.1"/>
    <property type="molecule type" value="Genomic_DNA"/>
</dbReference>
<dbReference type="PANTHER" id="PTHR47566:SF1">
    <property type="entry name" value="PROTEIN NUD1"/>
    <property type="match status" value="1"/>
</dbReference>
<reference evidence="8" key="1">
    <citation type="journal article" date="2019" name="Int. J. Syst. Evol. Microbiol.">
        <title>The Global Catalogue of Microorganisms (GCM) 10K type strain sequencing project: providing services to taxonomists for standard genome sequencing and annotation.</title>
        <authorList>
            <consortium name="The Broad Institute Genomics Platform"/>
            <consortium name="The Broad Institute Genome Sequencing Center for Infectious Disease"/>
            <person name="Wu L."/>
            <person name="Ma J."/>
        </authorList>
    </citation>
    <scope>NUCLEOTIDE SEQUENCE [LARGE SCALE GENOMIC DNA]</scope>
    <source>
        <strain evidence="8">WYCCWR 13023</strain>
    </source>
</reference>
<evidence type="ECO:0000256" key="3">
    <source>
        <dbReference type="ARBA" id="ARBA00022737"/>
    </source>
</evidence>
<evidence type="ECO:0000259" key="6">
    <source>
        <dbReference type="Pfam" id="PF24595"/>
    </source>
</evidence>
<dbReference type="SUPFAM" id="SSF52058">
    <property type="entry name" value="L domain-like"/>
    <property type="match status" value="1"/>
</dbReference>
<dbReference type="Gene3D" id="3.80.10.10">
    <property type="entry name" value="Ribonuclease Inhibitor"/>
    <property type="match status" value="1"/>
</dbReference>
<dbReference type="Pfam" id="PF24595">
    <property type="entry name" value="DUF7619"/>
    <property type="match status" value="1"/>
</dbReference>
<dbReference type="Proteomes" id="UP001595935">
    <property type="component" value="Unassembled WGS sequence"/>
</dbReference>
<keyword evidence="2 4" id="KW-0732">Signal</keyword>
<feature type="chain" id="PRO_5047500434" evidence="4">
    <location>
        <begin position="20"/>
        <end position="814"/>
    </location>
</feature>
<dbReference type="InterPro" id="IPR052574">
    <property type="entry name" value="CDIRP"/>
</dbReference>
<keyword evidence="3" id="KW-0677">Repeat</keyword>
<dbReference type="RefSeq" id="WP_213256857.1">
    <property type="nucleotide sequence ID" value="NZ_JAGYWA010000003.1"/>
</dbReference>
<feature type="signal peptide" evidence="4">
    <location>
        <begin position="1"/>
        <end position="19"/>
    </location>
</feature>
<name>A0ABV9PF07_9FLAO</name>
<dbReference type="Pfam" id="PF18962">
    <property type="entry name" value="Por_Secre_tail"/>
    <property type="match status" value="1"/>
</dbReference>
<keyword evidence="1" id="KW-0433">Leucine-rich repeat</keyword>
<dbReference type="NCBIfam" id="TIGR01451">
    <property type="entry name" value="B_ant_repeat"/>
    <property type="match status" value="1"/>
</dbReference>
<gene>
    <name evidence="7" type="ORF">ACFO5S_09615</name>
</gene>
<evidence type="ECO:0000313" key="7">
    <source>
        <dbReference type="EMBL" id="MFC4747705.1"/>
    </source>
</evidence>
<dbReference type="InterPro" id="IPR047589">
    <property type="entry name" value="DUF11_rpt"/>
</dbReference>
<evidence type="ECO:0000259" key="5">
    <source>
        <dbReference type="Pfam" id="PF18962"/>
    </source>
</evidence>
<proteinExistence type="predicted"/>
<evidence type="ECO:0000256" key="1">
    <source>
        <dbReference type="ARBA" id="ARBA00022614"/>
    </source>
</evidence>
<accession>A0ABV9PF07</accession>
<dbReference type="InterPro" id="IPR055353">
    <property type="entry name" value="DUF7619"/>
</dbReference>
<dbReference type="NCBIfam" id="TIGR04183">
    <property type="entry name" value="Por_Secre_tail"/>
    <property type="match status" value="1"/>
</dbReference>
<keyword evidence="8" id="KW-1185">Reference proteome</keyword>
<comment type="caution">
    <text evidence="7">The sequence shown here is derived from an EMBL/GenBank/DDBJ whole genome shotgun (WGS) entry which is preliminary data.</text>
</comment>